<sequence length="360" mass="38791">LGHAKDADAMIDMYAAVDAAAIQPAESALLTALPCRDAHTEDTNAPGSLVPVHPAGAVLSSFQHAAPSARPAARLQDRLLALLPLRPRRPGTAPPSPKPCPSPTPSLQVFDEVEELALYIVDVVVVPNMTLIGSRSPVDGGEWPEKVPLIPYAPEDSDRTVRALCDLDDGLADGLLQMVARILHSSGAIDHAELHKIEIIDVAEGAYKALLIPLDYNSPLPFGHTPGAQALGNTYDYVWNHGTDEASCSLILREELVRPTDAGQEGLHSVAFYCQATQGSFNRHTVANVIDKELRISKGTHGCHILGSFSSKKQHYKVSWGQVPEEQRICAQRGSVRTPDHWAFCSVHAHIRALAFPLPA</sequence>
<evidence type="ECO:0000313" key="1">
    <source>
        <dbReference type="EMBL" id="CAE7256018.1"/>
    </source>
</evidence>
<dbReference type="EMBL" id="CAJNDS010001337">
    <property type="protein sequence ID" value="CAE7256018.1"/>
    <property type="molecule type" value="Genomic_DNA"/>
</dbReference>
<protein>
    <submittedName>
        <fullName evidence="1">Uncharacterized protein</fullName>
    </submittedName>
</protein>
<keyword evidence="2" id="KW-1185">Reference proteome</keyword>
<dbReference type="OrthoDB" id="10478006at2759"/>
<organism evidence="1 2">
    <name type="scientific">Symbiodinium natans</name>
    <dbReference type="NCBI Taxonomy" id="878477"/>
    <lineage>
        <taxon>Eukaryota</taxon>
        <taxon>Sar</taxon>
        <taxon>Alveolata</taxon>
        <taxon>Dinophyceae</taxon>
        <taxon>Suessiales</taxon>
        <taxon>Symbiodiniaceae</taxon>
        <taxon>Symbiodinium</taxon>
    </lineage>
</organism>
<gene>
    <name evidence="1" type="ORF">SNAT2548_LOCUS13096</name>
</gene>
<reference evidence="1" key="1">
    <citation type="submission" date="2021-02" db="EMBL/GenBank/DDBJ databases">
        <authorList>
            <person name="Dougan E. K."/>
            <person name="Rhodes N."/>
            <person name="Thang M."/>
            <person name="Chan C."/>
        </authorList>
    </citation>
    <scope>NUCLEOTIDE SEQUENCE</scope>
</reference>
<feature type="non-terminal residue" evidence="1">
    <location>
        <position position="360"/>
    </location>
</feature>
<proteinExistence type="predicted"/>
<comment type="caution">
    <text evidence="1">The sequence shown here is derived from an EMBL/GenBank/DDBJ whole genome shotgun (WGS) entry which is preliminary data.</text>
</comment>
<accession>A0A812M677</accession>
<evidence type="ECO:0000313" key="2">
    <source>
        <dbReference type="Proteomes" id="UP000604046"/>
    </source>
</evidence>
<dbReference type="Proteomes" id="UP000604046">
    <property type="component" value="Unassembled WGS sequence"/>
</dbReference>
<dbReference type="AlphaFoldDB" id="A0A812M677"/>
<name>A0A812M677_9DINO</name>